<dbReference type="AlphaFoldDB" id="A0A1B6KDH3"/>
<sequence>PRHSSVLLALPRQHIPLFSQFFASIEMKCVVLLACLVLSIAVSYSQAMPPPPQCTPGIVEEIPLRMRKVCAALSTIYELSNAMESYLDDKGGVYQQMVRPDNSPLMENGVKRQDVDHVFLRFGRRR</sequence>
<reference evidence="1" key="1">
    <citation type="submission" date="2015-11" db="EMBL/GenBank/DDBJ databases">
        <title>De novo transcriptome assembly of four potential Pierce s Disease insect vectors from Arizona vineyards.</title>
        <authorList>
            <person name="Tassone E.E."/>
        </authorList>
    </citation>
    <scope>NUCLEOTIDE SEQUENCE</scope>
</reference>
<evidence type="ECO:0000313" key="1">
    <source>
        <dbReference type="EMBL" id="JAT09500.1"/>
    </source>
</evidence>
<feature type="non-terminal residue" evidence="1">
    <location>
        <position position="1"/>
    </location>
</feature>
<evidence type="ECO:0008006" key="2">
    <source>
        <dbReference type="Google" id="ProtNLM"/>
    </source>
</evidence>
<proteinExistence type="predicted"/>
<gene>
    <name evidence="1" type="ORF">g.25516</name>
</gene>
<accession>A0A1B6KDH3</accession>
<dbReference type="EMBL" id="GEBQ01030477">
    <property type="protein sequence ID" value="JAT09500.1"/>
    <property type="molecule type" value="Transcribed_RNA"/>
</dbReference>
<protein>
    <recommendedName>
        <fullName evidence="2">Myosuppressin</fullName>
    </recommendedName>
</protein>
<organism evidence="1">
    <name type="scientific">Graphocephala atropunctata</name>
    <dbReference type="NCBI Taxonomy" id="36148"/>
    <lineage>
        <taxon>Eukaryota</taxon>
        <taxon>Metazoa</taxon>
        <taxon>Ecdysozoa</taxon>
        <taxon>Arthropoda</taxon>
        <taxon>Hexapoda</taxon>
        <taxon>Insecta</taxon>
        <taxon>Pterygota</taxon>
        <taxon>Neoptera</taxon>
        <taxon>Paraneoptera</taxon>
        <taxon>Hemiptera</taxon>
        <taxon>Auchenorrhyncha</taxon>
        <taxon>Membracoidea</taxon>
        <taxon>Cicadellidae</taxon>
        <taxon>Cicadellinae</taxon>
        <taxon>Cicadellini</taxon>
        <taxon>Graphocephala</taxon>
    </lineage>
</organism>
<name>A0A1B6KDH3_9HEMI</name>